<evidence type="ECO:0000256" key="1">
    <source>
        <dbReference type="ARBA" id="ARBA00008670"/>
    </source>
</evidence>
<feature type="domain" description="THD" evidence="3">
    <location>
        <begin position="79"/>
        <end position="211"/>
    </location>
</feature>
<dbReference type="AlphaFoldDB" id="A0AAV7QZN5"/>
<dbReference type="Pfam" id="PF00229">
    <property type="entry name" value="TNF"/>
    <property type="match status" value="1"/>
</dbReference>
<organism evidence="4 5">
    <name type="scientific">Pleurodeles waltl</name>
    <name type="common">Iberian ribbed newt</name>
    <dbReference type="NCBI Taxonomy" id="8319"/>
    <lineage>
        <taxon>Eukaryota</taxon>
        <taxon>Metazoa</taxon>
        <taxon>Chordata</taxon>
        <taxon>Craniata</taxon>
        <taxon>Vertebrata</taxon>
        <taxon>Euteleostomi</taxon>
        <taxon>Amphibia</taxon>
        <taxon>Batrachia</taxon>
        <taxon>Caudata</taxon>
        <taxon>Salamandroidea</taxon>
        <taxon>Salamandridae</taxon>
        <taxon>Pleurodelinae</taxon>
        <taxon>Pleurodeles</taxon>
    </lineage>
</organism>
<dbReference type="GO" id="GO:0043374">
    <property type="term" value="P:CD8-positive, alpha-beta T cell differentiation"/>
    <property type="evidence" value="ECO:0007669"/>
    <property type="project" value="TreeGrafter"/>
</dbReference>
<dbReference type="Gene3D" id="2.60.120.40">
    <property type="match status" value="1"/>
</dbReference>
<dbReference type="Proteomes" id="UP001066276">
    <property type="component" value="Chromosome 6"/>
</dbReference>
<dbReference type="PROSITE" id="PS50049">
    <property type="entry name" value="THD_2"/>
    <property type="match status" value="1"/>
</dbReference>
<evidence type="ECO:0000259" key="3">
    <source>
        <dbReference type="PROSITE" id="PS50049"/>
    </source>
</evidence>
<dbReference type="InterPro" id="IPR008983">
    <property type="entry name" value="Tumour_necrosis_fac-like_dom"/>
</dbReference>
<dbReference type="InterPro" id="IPR053104">
    <property type="entry name" value="TNF_ligand_SF_member_8"/>
</dbReference>
<sequence>MPSSQRHIIRVLCCITTVSCSVCLLLTTTILVVVLCHKAGPMTEKNKDISEPLKNSFITSQDKDFHQHLMELLQARKTTVAHLQLAAWQNNPEKLMWNSDGILENIDYQAGLFMIKTSGFYFVYCHLHFKRNCSGESPDLTIGLRVNGEVKHETLHTCNLESSSEKGYTSQFLGVVFSLRTNDTVSVFTTWADFVDRDTMIRSNVFGIFTLH</sequence>
<proteinExistence type="inferred from homology"/>
<keyword evidence="2" id="KW-1133">Transmembrane helix</keyword>
<dbReference type="PANTHER" id="PTHR32163">
    <property type="entry name" value="TUMOR NECROSIS FACTOR LIGAND SUPERFAMILY MEMBER 8"/>
    <property type="match status" value="1"/>
</dbReference>
<dbReference type="GO" id="GO:0006955">
    <property type="term" value="P:immune response"/>
    <property type="evidence" value="ECO:0007669"/>
    <property type="project" value="InterPro"/>
</dbReference>
<evidence type="ECO:0000256" key="2">
    <source>
        <dbReference type="SAM" id="Phobius"/>
    </source>
</evidence>
<dbReference type="SMART" id="SM00207">
    <property type="entry name" value="TNF"/>
    <property type="match status" value="1"/>
</dbReference>
<keyword evidence="5" id="KW-1185">Reference proteome</keyword>
<dbReference type="InterPro" id="IPR006052">
    <property type="entry name" value="TNF_dom"/>
</dbReference>
<dbReference type="SUPFAM" id="SSF49842">
    <property type="entry name" value="TNF-like"/>
    <property type="match status" value="1"/>
</dbReference>
<evidence type="ECO:0000313" key="5">
    <source>
        <dbReference type="Proteomes" id="UP001066276"/>
    </source>
</evidence>
<comment type="similarity">
    <text evidence="1">Belongs to the tumor necrosis factor family.</text>
</comment>
<feature type="transmembrane region" description="Helical" evidence="2">
    <location>
        <begin position="12"/>
        <end position="35"/>
    </location>
</feature>
<name>A0AAV7QZN5_PLEWA</name>
<gene>
    <name evidence="4" type="ORF">NDU88_012085</name>
</gene>
<keyword evidence="2" id="KW-0472">Membrane</keyword>
<evidence type="ECO:0000313" key="4">
    <source>
        <dbReference type="EMBL" id="KAJ1145801.1"/>
    </source>
</evidence>
<comment type="caution">
    <text evidence="4">The sequence shown here is derived from an EMBL/GenBank/DDBJ whole genome shotgun (WGS) entry which is preliminary data.</text>
</comment>
<dbReference type="GO" id="GO:0005164">
    <property type="term" value="F:tumor necrosis factor receptor binding"/>
    <property type="evidence" value="ECO:0007669"/>
    <property type="project" value="InterPro"/>
</dbReference>
<dbReference type="GO" id="GO:0016020">
    <property type="term" value="C:membrane"/>
    <property type="evidence" value="ECO:0007669"/>
    <property type="project" value="InterPro"/>
</dbReference>
<keyword evidence="2" id="KW-0812">Transmembrane</keyword>
<reference evidence="4" key="1">
    <citation type="journal article" date="2022" name="bioRxiv">
        <title>Sequencing and chromosome-scale assembly of the giantPleurodeles waltlgenome.</title>
        <authorList>
            <person name="Brown T."/>
            <person name="Elewa A."/>
            <person name="Iarovenko S."/>
            <person name="Subramanian E."/>
            <person name="Araus A.J."/>
            <person name="Petzold A."/>
            <person name="Susuki M."/>
            <person name="Suzuki K.-i.T."/>
            <person name="Hayashi T."/>
            <person name="Toyoda A."/>
            <person name="Oliveira C."/>
            <person name="Osipova E."/>
            <person name="Leigh N.D."/>
            <person name="Simon A."/>
            <person name="Yun M.H."/>
        </authorList>
    </citation>
    <scope>NUCLEOTIDE SEQUENCE</scope>
    <source>
        <strain evidence="4">20211129_DDA</strain>
        <tissue evidence="4">Liver</tissue>
    </source>
</reference>
<dbReference type="EMBL" id="JANPWB010000010">
    <property type="protein sequence ID" value="KAJ1145801.1"/>
    <property type="molecule type" value="Genomic_DNA"/>
</dbReference>
<protein>
    <recommendedName>
        <fullName evidence="3">THD domain-containing protein</fullName>
    </recommendedName>
</protein>
<dbReference type="PANTHER" id="PTHR32163:SF1">
    <property type="entry name" value="TUMOR NECROSIS FACTOR LIGAND SUPERFAMILY MEMBER 8"/>
    <property type="match status" value="1"/>
</dbReference>
<accession>A0AAV7QZN5</accession>